<dbReference type="Proteomes" id="UP001156831">
    <property type="component" value="Unassembled WGS sequence"/>
</dbReference>
<evidence type="ECO:0000256" key="8">
    <source>
        <dbReference type="ARBA" id="ARBA00022833"/>
    </source>
</evidence>
<organism evidence="14 15">
    <name type="scientific">Luteimonas rhizosphaericola</name>
    <dbReference type="NCBI Taxonomy" id="3042024"/>
    <lineage>
        <taxon>Bacteria</taxon>
        <taxon>Pseudomonadati</taxon>
        <taxon>Pseudomonadota</taxon>
        <taxon>Gammaproteobacteria</taxon>
        <taxon>Lysobacterales</taxon>
        <taxon>Lysobacteraceae</taxon>
        <taxon>Luteimonas</taxon>
    </lineage>
</organism>
<feature type="domain" description="Peptidase M48" evidence="13">
    <location>
        <begin position="145"/>
        <end position="333"/>
    </location>
</feature>
<evidence type="ECO:0000313" key="15">
    <source>
        <dbReference type="Proteomes" id="UP001156831"/>
    </source>
</evidence>
<keyword evidence="11 12" id="KW-0472">Membrane</keyword>
<evidence type="ECO:0000256" key="4">
    <source>
        <dbReference type="ARBA" id="ARBA00022670"/>
    </source>
</evidence>
<evidence type="ECO:0000256" key="5">
    <source>
        <dbReference type="ARBA" id="ARBA00022692"/>
    </source>
</evidence>
<dbReference type="EMBL" id="JARXRN010000025">
    <property type="protein sequence ID" value="MDH5830897.1"/>
    <property type="molecule type" value="Genomic_DNA"/>
</dbReference>
<evidence type="ECO:0000256" key="9">
    <source>
        <dbReference type="ARBA" id="ARBA00022989"/>
    </source>
</evidence>
<comment type="subcellular location">
    <subcellularLocation>
        <location evidence="2">Cell membrane</location>
        <topology evidence="2">Multi-pass membrane protein</topology>
    </subcellularLocation>
</comment>
<evidence type="ECO:0000256" key="10">
    <source>
        <dbReference type="ARBA" id="ARBA00023049"/>
    </source>
</evidence>
<keyword evidence="3" id="KW-1003">Cell membrane</keyword>
<keyword evidence="6" id="KW-0479">Metal-binding</keyword>
<feature type="transmembrane region" description="Helical" evidence="12">
    <location>
        <begin position="30"/>
        <end position="59"/>
    </location>
</feature>
<dbReference type="RefSeq" id="WP_280601785.1">
    <property type="nucleotide sequence ID" value="NZ_JARXRN010000025.1"/>
</dbReference>
<dbReference type="CDD" id="cd07328">
    <property type="entry name" value="M48_Ste24p_like"/>
    <property type="match status" value="1"/>
</dbReference>
<comment type="caution">
    <text evidence="14">The sequence shown here is derived from an EMBL/GenBank/DDBJ whole genome shotgun (WGS) entry which is preliminary data.</text>
</comment>
<gene>
    <name evidence="14" type="ORF">QFW80_10265</name>
</gene>
<feature type="transmembrane region" description="Helical" evidence="12">
    <location>
        <begin position="71"/>
        <end position="89"/>
    </location>
</feature>
<evidence type="ECO:0000313" key="14">
    <source>
        <dbReference type="EMBL" id="MDH5830897.1"/>
    </source>
</evidence>
<evidence type="ECO:0000256" key="2">
    <source>
        <dbReference type="ARBA" id="ARBA00004651"/>
    </source>
</evidence>
<dbReference type="PANTHER" id="PTHR43221:SF1">
    <property type="entry name" value="PROTEASE HTPX"/>
    <property type="match status" value="1"/>
</dbReference>
<keyword evidence="4" id="KW-0645">Protease</keyword>
<sequence length="615" mass="66411">MAGDHEDARLPGGPTGEAGADLARRERWQLLALALLGHGVVAGLLLLALAPFALVAVHLAVRGASLAPQHAYVLLLPAVVAAVVLRALWVRFEPPPGYRLSPGEAPLLEAEVERLRQDTDAPPLDAIVIDGDFNAKAASIPRVLGLLGHRHVLVLGLPLMRALGREELSAVIAHEFGHFGARDGRFAAWIYLSRGTWYRLRDGMARHGFAFAWLLARFYGWLAPRFDLASRALARRHEYAADAVAARVAGEAVAASALLRVEIASRRLDARFWPGLWARARSQPHPPVQLQAPLRQAIEGGAVALDRLLAAARRAQDPRDTHPTLAQRLDALRVPARLLPPAESSATLLGGLQDALDPRLDTAWREDIRAHWNALHAAAARDRVRLAELDAVAAPTAEQLAEHALLVEQVRIDLDPLPLYERALAADPARVLALFRAGLLQLRRGAADAGSARLRRAVELDPGAAGPVLEELRGIELDPDLDPDTAAEIDCLRAAFAPLAGTHVDHGEAQAPALLPHGLDPEALQRIARRLACEPRVARAWIARRRTALREAPVHYLVLLDWRGPVAGEATGLAPLQQALAPPGSTVDIFTGAGQRRLARQVRAAGGDPVYRKAR</sequence>
<evidence type="ECO:0000256" key="1">
    <source>
        <dbReference type="ARBA" id="ARBA00001947"/>
    </source>
</evidence>
<evidence type="ECO:0000259" key="13">
    <source>
        <dbReference type="Pfam" id="PF01435"/>
    </source>
</evidence>
<keyword evidence="8" id="KW-0862">Zinc</keyword>
<keyword evidence="10 14" id="KW-0482">Metalloprotease</keyword>
<evidence type="ECO:0000256" key="11">
    <source>
        <dbReference type="ARBA" id="ARBA00023136"/>
    </source>
</evidence>
<dbReference type="InterPro" id="IPR001915">
    <property type="entry name" value="Peptidase_M48"/>
</dbReference>
<evidence type="ECO:0000256" key="3">
    <source>
        <dbReference type="ARBA" id="ARBA00022475"/>
    </source>
</evidence>
<evidence type="ECO:0000256" key="7">
    <source>
        <dbReference type="ARBA" id="ARBA00022801"/>
    </source>
</evidence>
<dbReference type="PANTHER" id="PTHR43221">
    <property type="entry name" value="PROTEASE HTPX"/>
    <property type="match status" value="1"/>
</dbReference>
<keyword evidence="9 12" id="KW-1133">Transmembrane helix</keyword>
<evidence type="ECO:0000256" key="6">
    <source>
        <dbReference type="ARBA" id="ARBA00022723"/>
    </source>
</evidence>
<dbReference type="InterPro" id="IPR050083">
    <property type="entry name" value="HtpX_protease"/>
</dbReference>
<dbReference type="Gene3D" id="3.30.2010.10">
    <property type="entry name" value="Metalloproteases ('zincins'), catalytic domain"/>
    <property type="match status" value="1"/>
</dbReference>
<comment type="cofactor">
    <cofactor evidence="1">
        <name>Zn(2+)</name>
        <dbReference type="ChEBI" id="CHEBI:29105"/>
    </cofactor>
</comment>
<dbReference type="GO" id="GO:0008237">
    <property type="term" value="F:metallopeptidase activity"/>
    <property type="evidence" value="ECO:0007669"/>
    <property type="project" value="UniProtKB-KW"/>
</dbReference>
<reference evidence="14 15" key="1">
    <citation type="submission" date="2023-04" db="EMBL/GenBank/DDBJ databases">
        <title>Luteimonas sp. M1R5S18.</title>
        <authorList>
            <person name="Sun J.-Q."/>
        </authorList>
    </citation>
    <scope>NUCLEOTIDE SEQUENCE [LARGE SCALE GENOMIC DNA]</scope>
    <source>
        <strain evidence="14 15">M1R5S18</strain>
    </source>
</reference>
<proteinExistence type="predicted"/>
<keyword evidence="7 14" id="KW-0378">Hydrolase</keyword>
<keyword evidence="15" id="KW-1185">Reference proteome</keyword>
<dbReference type="EC" id="3.4.24.-" evidence="14"/>
<keyword evidence="5 12" id="KW-0812">Transmembrane</keyword>
<name>A0ABT6JJP0_9GAMM</name>
<evidence type="ECO:0000256" key="12">
    <source>
        <dbReference type="SAM" id="Phobius"/>
    </source>
</evidence>
<accession>A0ABT6JJP0</accession>
<protein>
    <submittedName>
        <fullName evidence="14">M48 family metalloprotease</fullName>
        <ecNumber evidence="14">3.4.24.-</ecNumber>
    </submittedName>
</protein>
<dbReference type="Pfam" id="PF01435">
    <property type="entry name" value="Peptidase_M48"/>
    <property type="match status" value="1"/>
</dbReference>